<keyword evidence="3" id="KW-0808">Transferase</keyword>
<keyword evidence="4" id="KW-1185">Reference proteome</keyword>
<dbReference type="InterPro" id="IPR052158">
    <property type="entry name" value="INH-QAR"/>
</dbReference>
<reference evidence="3 4" key="1">
    <citation type="submission" date="2018-06" db="EMBL/GenBank/DDBJ databases">
        <title>A transcriptomic atlas of mushroom development highlights an independent origin of complex multicellularity.</title>
        <authorList>
            <consortium name="DOE Joint Genome Institute"/>
            <person name="Krizsan K."/>
            <person name="Almasi E."/>
            <person name="Merenyi Z."/>
            <person name="Sahu N."/>
            <person name="Viragh M."/>
            <person name="Koszo T."/>
            <person name="Mondo S."/>
            <person name="Kiss B."/>
            <person name="Balint B."/>
            <person name="Kues U."/>
            <person name="Barry K."/>
            <person name="Hegedus J.C."/>
            <person name="Henrissat B."/>
            <person name="Johnson J."/>
            <person name="Lipzen A."/>
            <person name="Ohm R."/>
            <person name="Nagy I."/>
            <person name="Pangilinan J."/>
            <person name="Yan J."/>
            <person name="Xiong Y."/>
            <person name="Grigoriev I.V."/>
            <person name="Hibbett D.S."/>
            <person name="Nagy L.G."/>
        </authorList>
    </citation>
    <scope>NUCLEOTIDE SEQUENCE [LARGE SCALE GENOMIC DNA]</scope>
    <source>
        <strain evidence="3 4">SZMC22713</strain>
    </source>
</reference>
<dbReference type="STRING" id="50990.A0A4Y7PQQ8"/>
<dbReference type="OrthoDB" id="543156at2759"/>
<feature type="domain" description="DJ-1/PfpI" evidence="2">
    <location>
        <begin position="69"/>
        <end position="192"/>
    </location>
</feature>
<dbReference type="Pfam" id="PF01965">
    <property type="entry name" value="DJ-1_PfpI"/>
    <property type="match status" value="1"/>
</dbReference>
<dbReference type="SUPFAM" id="SSF52317">
    <property type="entry name" value="Class I glutamine amidotransferase-like"/>
    <property type="match status" value="1"/>
</dbReference>
<keyword evidence="1" id="KW-0732">Signal</keyword>
<dbReference type="InterPro" id="IPR029062">
    <property type="entry name" value="Class_I_gatase-like"/>
</dbReference>
<dbReference type="VEuPathDB" id="FungiDB:BD410DRAFT_536417"/>
<sequence>MAGKTNAPLQVGILLLPPVQLLDVAAVDLLGMFTPEYVKYFQDIPGMADLSKHARAMEFHYITEAGPGSHAELTGGVKFVVTDSLESVGRLDILVVPGPEITYKTSPAVLAFLRQKYEEVSTLFTICSGVLPVASAGILTGKAATGPLAIVPMLRAQFPDVKWEEKRWVHDGKIWSSGGITNGLDMMAAYVRENFPAPLAELVCKGADVGDRGVEYGTYTLK</sequence>
<protein>
    <submittedName>
        <fullName evidence="3">Class I glutamine amidotransferase-like protein</fullName>
    </submittedName>
</protein>
<dbReference type="EMBL" id="ML170216">
    <property type="protein sequence ID" value="TDL17777.1"/>
    <property type="molecule type" value="Genomic_DNA"/>
</dbReference>
<evidence type="ECO:0000259" key="2">
    <source>
        <dbReference type="Pfam" id="PF01965"/>
    </source>
</evidence>
<dbReference type="PANTHER" id="PTHR43130:SF7">
    <property type="entry name" value="DJ-1_PFPI DOMAIN-CONTAINING PROTEIN"/>
    <property type="match status" value="1"/>
</dbReference>
<evidence type="ECO:0000313" key="3">
    <source>
        <dbReference type="EMBL" id="TDL17777.1"/>
    </source>
</evidence>
<feature type="chain" id="PRO_5021220072" evidence="1">
    <location>
        <begin position="22"/>
        <end position="222"/>
    </location>
</feature>
<dbReference type="PANTHER" id="PTHR43130">
    <property type="entry name" value="ARAC-FAMILY TRANSCRIPTIONAL REGULATOR"/>
    <property type="match status" value="1"/>
</dbReference>
<keyword evidence="3" id="KW-0315">Glutamine amidotransferase</keyword>
<name>A0A4Y7PQQ8_9AGAM</name>
<feature type="signal peptide" evidence="1">
    <location>
        <begin position="1"/>
        <end position="21"/>
    </location>
</feature>
<gene>
    <name evidence="3" type="ORF">BD410DRAFT_536417</name>
</gene>
<dbReference type="GO" id="GO:0016740">
    <property type="term" value="F:transferase activity"/>
    <property type="evidence" value="ECO:0007669"/>
    <property type="project" value="UniProtKB-KW"/>
</dbReference>
<proteinExistence type="predicted"/>
<dbReference type="InterPro" id="IPR002818">
    <property type="entry name" value="DJ-1/PfpI"/>
</dbReference>
<dbReference type="AlphaFoldDB" id="A0A4Y7PQQ8"/>
<dbReference type="Gene3D" id="3.40.50.880">
    <property type="match status" value="1"/>
</dbReference>
<evidence type="ECO:0000313" key="4">
    <source>
        <dbReference type="Proteomes" id="UP000294933"/>
    </source>
</evidence>
<evidence type="ECO:0000256" key="1">
    <source>
        <dbReference type="SAM" id="SignalP"/>
    </source>
</evidence>
<accession>A0A4Y7PQQ8</accession>
<organism evidence="3 4">
    <name type="scientific">Rickenella mellea</name>
    <dbReference type="NCBI Taxonomy" id="50990"/>
    <lineage>
        <taxon>Eukaryota</taxon>
        <taxon>Fungi</taxon>
        <taxon>Dikarya</taxon>
        <taxon>Basidiomycota</taxon>
        <taxon>Agaricomycotina</taxon>
        <taxon>Agaricomycetes</taxon>
        <taxon>Hymenochaetales</taxon>
        <taxon>Rickenellaceae</taxon>
        <taxon>Rickenella</taxon>
    </lineage>
</organism>
<dbReference type="Proteomes" id="UP000294933">
    <property type="component" value="Unassembled WGS sequence"/>
</dbReference>